<dbReference type="OrthoDB" id="5874206at2759"/>
<dbReference type="InterPro" id="IPR042097">
    <property type="entry name" value="Aminopeptidase_N-like_N_sf"/>
</dbReference>
<keyword evidence="2" id="KW-1185">Reference proteome</keyword>
<accession>A0A3P6RMX0</accession>
<organism evidence="1 2">
    <name type="scientific">Cylicostephanus goldi</name>
    <name type="common">Nematode worm</name>
    <dbReference type="NCBI Taxonomy" id="71465"/>
    <lineage>
        <taxon>Eukaryota</taxon>
        <taxon>Metazoa</taxon>
        <taxon>Ecdysozoa</taxon>
        <taxon>Nematoda</taxon>
        <taxon>Chromadorea</taxon>
        <taxon>Rhabditida</taxon>
        <taxon>Rhabditina</taxon>
        <taxon>Rhabditomorpha</taxon>
        <taxon>Strongyloidea</taxon>
        <taxon>Strongylidae</taxon>
        <taxon>Cylicostephanus</taxon>
    </lineage>
</organism>
<evidence type="ECO:0000313" key="2">
    <source>
        <dbReference type="Proteomes" id="UP000271889"/>
    </source>
</evidence>
<dbReference type="Proteomes" id="UP000271889">
    <property type="component" value="Unassembled WGS sequence"/>
</dbReference>
<reference evidence="1 2" key="1">
    <citation type="submission" date="2018-11" db="EMBL/GenBank/DDBJ databases">
        <authorList>
            <consortium name="Pathogen Informatics"/>
        </authorList>
    </citation>
    <scope>NUCLEOTIDE SEQUENCE [LARGE SCALE GENOMIC DNA]</scope>
</reference>
<dbReference type="EMBL" id="UYRV01017491">
    <property type="protein sequence ID" value="VDK63276.1"/>
    <property type="molecule type" value="Genomic_DNA"/>
</dbReference>
<gene>
    <name evidence="1" type="ORF">CGOC_LOCUS5667</name>
</gene>
<dbReference type="Gene3D" id="2.60.40.1730">
    <property type="entry name" value="tricorn interacting facor f3 domain"/>
    <property type="match status" value="1"/>
</dbReference>
<sequence length="60" mass="6978">MQTYLPSYVDFPSSKDFTFDAELNIDLDVVEAEDKIVLNMRNLTIDKDKSELYVVSTFRP</sequence>
<evidence type="ECO:0000313" key="1">
    <source>
        <dbReference type="EMBL" id="VDK63276.1"/>
    </source>
</evidence>
<dbReference type="AlphaFoldDB" id="A0A3P6RMX0"/>
<name>A0A3P6RMX0_CYLGO</name>
<protein>
    <submittedName>
        <fullName evidence="1">Uncharacterized protein</fullName>
    </submittedName>
</protein>
<proteinExistence type="predicted"/>